<evidence type="ECO:0000313" key="3">
    <source>
        <dbReference type="Proteomes" id="UP000031036"/>
    </source>
</evidence>
<dbReference type="OrthoDB" id="5842235at2759"/>
<organism evidence="2 3">
    <name type="scientific">Toxocara canis</name>
    <name type="common">Canine roundworm</name>
    <dbReference type="NCBI Taxonomy" id="6265"/>
    <lineage>
        <taxon>Eukaryota</taxon>
        <taxon>Metazoa</taxon>
        <taxon>Ecdysozoa</taxon>
        <taxon>Nematoda</taxon>
        <taxon>Chromadorea</taxon>
        <taxon>Rhabditida</taxon>
        <taxon>Spirurina</taxon>
        <taxon>Ascaridomorpha</taxon>
        <taxon>Ascaridoidea</taxon>
        <taxon>Toxocaridae</taxon>
        <taxon>Toxocara</taxon>
    </lineage>
</organism>
<feature type="non-terminal residue" evidence="2">
    <location>
        <position position="62"/>
    </location>
</feature>
<evidence type="ECO:0000256" key="1">
    <source>
        <dbReference type="SAM" id="SignalP"/>
    </source>
</evidence>
<accession>A0A0B2VYT3</accession>
<sequence>VFSVFTFISVLFIAHRLFTKERPRMKSAQRRAFQLYDELFQALVPKGLNDKILKAEEIIRQD</sequence>
<protein>
    <submittedName>
        <fullName evidence="2">Uncharacterized protein</fullName>
    </submittedName>
</protein>
<dbReference type="OMA" id="PRMKSAQ"/>
<dbReference type="Proteomes" id="UP000031036">
    <property type="component" value="Unassembled WGS sequence"/>
</dbReference>
<feature type="non-terminal residue" evidence="2">
    <location>
        <position position="1"/>
    </location>
</feature>
<comment type="caution">
    <text evidence="2">The sequence shown here is derived from an EMBL/GenBank/DDBJ whole genome shotgun (WGS) entry which is preliminary data.</text>
</comment>
<feature type="signal peptide" evidence="1">
    <location>
        <begin position="1"/>
        <end position="19"/>
    </location>
</feature>
<feature type="chain" id="PRO_5002077774" evidence="1">
    <location>
        <begin position="20"/>
        <end position="62"/>
    </location>
</feature>
<reference evidence="2 3" key="1">
    <citation type="submission" date="2014-11" db="EMBL/GenBank/DDBJ databases">
        <title>Genetic blueprint of the zoonotic pathogen Toxocara canis.</title>
        <authorList>
            <person name="Zhu X.-Q."/>
            <person name="Korhonen P.K."/>
            <person name="Cai H."/>
            <person name="Young N.D."/>
            <person name="Nejsum P."/>
            <person name="von Samson-Himmelstjerna G."/>
            <person name="Boag P.R."/>
            <person name="Tan P."/>
            <person name="Li Q."/>
            <person name="Min J."/>
            <person name="Yang Y."/>
            <person name="Wang X."/>
            <person name="Fang X."/>
            <person name="Hall R.S."/>
            <person name="Hofmann A."/>
            <person name="Sternberg P.W."/>
            <person name="Jex A.R."/>
            <person name="Gasser R.B."/>
        </authorList>
    </citation>
    <scope>NUCLEOTIDE SEQUENCE [LARGE SCALE GENOMIC DNA]</scope>
    <source>
        <strain evidence="2">PN_DK_2014</strain>
    </source>
</reference>
<gene>
    <name evidence="2" type="ORF">Tcan_00432</name>
</gene>
<name>A0A0B2VYT3_TOXCA</name>
<evidence type="ECO:0000313" key="2">
    <source>
        <dbReference type="EMBL" id="KHN86497.1"/>
    </source>
</evidence>
<keyword evidence="3" id="KW-1185">Reference proteome</keyword>
<dbReference type="AlphaFoldDB" id="A0A0B2VYT3"/>
<dbReference type="EMBL" id="JPKZ01000610">
    <property type="protein sequence ID" value="KHN86497.1"/>
    <property type="molecule type" value="Genomic_DNA"/>
</dbReference>
<proteinExistence type="predicted"/>
<keyword evidence="1" id="KW-0732">Signal</keyword>